<organism evidence="6 7">
    <name type="scientific">Thauera humireducens</name>
    <dbReference type="NCBI Taxonomy" id="1134435"/>
    <lineage>
        <taxon>Bacteria</taxon>
        <taxon>Pseudomonadati</taxon>
        <taxon>Pseudomonadota</taxon>
        <taxon>Betaproteobacteria</taxon>
        <taxon>Rhodocyclales</taxon>
        <taxon>Zoogloeaceae</taxon>
        <taxon>Thauera</taxon>
    </lineage>
</organism>
<feature type="transmembrane region" description="Helical" evidence="5">
    <location>
        <begin position="7"/>
        <end position="37"/>
    </location>
</feature>
<evidence type="ECO:0000256" key="3">
    <source>
        <dbReference type="ARBA" id="ARBA00022989"/>
    </source>
</evidence>
<sequence length="264" mass="26631">MSIGLIILSYLAVGAVAGTMAGVFGIGGGLVIVPALMLAFAEQNVSADVAMHLAVGTSLATIAVTGASSAWGHIQRGSVKREWFFLLLPGLVIGAVAGVFIAGRLSGGVLGKLFGIFLIVIALRVVIGFKPKPTQSAPTPVGMGAAGAVIGGVSALFGIGGGTLSVPWLSRCGAPLPLAVGTSSACGMPIALVGAVSFAIVGWGHPSLPEWSLGYIMWPAFICLALTSVPFARLGVILAHSLPPQLIRLSFGGVLLIVGLRFLL</sequence>
<evidence type="ECO:0000256" key="1">
    <source>
        <dbReference type="ARBA" id="ARBA00004141"/>
    </source>
</evidence>
<feature type="transmembrane region" description="Helical" evidence="5">
    <location>
        <begin position="141"/>
        <end position="166"/>
    </location>
</feature>
<evidence type="ECO:0000313" key="6">
    <source>
        <dbReference type="EMBL" id="AMO38078.1"/>
    </source>
</evidence>
<keyword evidence="5" id="KW-1003">Cell membrane</keyword>
<reference evidence="7" key="1">
    <citation type="submission" date="2016-03" db="EMBL/GenBank/DDBJ databases">
        <authorList>
            <person name="Ma C."/>
            <person name="Zhou S."/>
            <person name="Yang G."/>
        </authorList>
    </citation>
    <scope>NUCLEOTIDE SEQUENCE [LARGE SCALE GENOMIC DNA]</scope>
    <source>
        <strain evidence="7">SgZ-1</strain>
    </source>
</reference>
<dbReference type="GO" id="GO:0005886">
    <property type="term" value="C:plasma membrane"/>
    <property type="evidence" value="ECO:0007669"/>
    <property type="project" value="UniProtKB-SubCell"/>
</dbReference>
<feature type="transmembrane region" description="Helical" evidence="5">
    <location>
        <begin position="178"/>
        <end position="203"/>
    </location>
</feature>
<dbReference type="PANTHER" id="PTHR43483">
    <property type="entry name" value="MEMBRANE TRANSPORTER PROTEIN HI_0806-RELATED"/>
    <property type="match status" value="1"/>
</dbReference>
<feature type="transmembrane region" description="Helical" evidence="5">
    <location>
        <begin position="49"/>
        <end position="71"/>
    </location>
</feature>
<feature type="transmembrane region" description="Helical" evidence="5">
    <location>
        <begin position="245"/>
        <end position="263"/>
    </location>
</feature>
<keyword evidence="7" id="KW-1185">Reference proteome</keyword>
<accession>A0A127K7Y3</accession>
<dbReference type="EMBL" id="CP014646">
    <property type="protein sequence ID" value="AMO38078.1"/>
    <property type="molecule type" value="Genomic_DNA"/>
</dbReference>
<keyword evidence="2 5" id="KW-0812">Transmembrane</keyword>
<evidence type="ECO:0000256" key="4">
    <source>
        <dbReference type="ARBA" id="ARBA00023136"/>
    </source>
</evidence>
<dbReference type="InterPro" id="IPR002781">
    <property type="entry name" value="TM_pro_TauE-like"/>
</dbReference>
<gene>
    <name evidence="6" type="ORF">AC731_014695</name>
</gene>
<protein>
    <recommendedName>
        <fullName evidence="5">Probable membrane transporter protein</fullName>
    </recommendedName>
</protein>
<dbReference type="RefSeq" id="WP_048707166.1">
    <property type="nucleotide sequence ID" value="NZ_CP014646.1"/>
</dbReference>
<feature type="transmembrane region" description="Helical" evidence="5">
    <location>
        <begin position="215"/>
        <end position="239"/>
    </location>
</feature>
<proteinExistence type="inferred from homology"/>
<keyword evidence="3 5" id="KW-1133">Transmembrane helix</keyword>
<dbReference type="Pfam" id="PF01925">
    <property type="entry name" value="TauE"/>
    <property type="match status" value="1"/>
</dbReference>
<dbReference type="KEGG" id="thu:AC731_014695"/>
<evidence type="ECO:0000256" key="2">
    <source>
        <dbReference type="ARBA" id="ARBA00022692"/>
    </source>
</evidence>
<name>A0A127K7Y3_9RHOO</name>
<dbReference type="STRING" id="1134435.AC731_014695"/>
<dbReference type="PANTHER" id="PTHR43483:SF3">
    <property type="entry name" value="MEMBRANE TRANSPORTER PROTEIN HI_0806-RELATED"/>
    <property type="match status" value="1"/>
</dbReference>
<keyword evidence="4 5" id="KW-0472">Membrane</keyword>
<dbReference type="AlphaFoldDB" id="A0A127K7Y3"/>
<comment type="similarity">
    <text evidence="5">Belongs to the 4-toluene sulfonate uptake permease (TSUP) (TC 2.A.102) family.</text>
</comment>
<comment type="subcellular location">
    <subcellularLocation>
        <location evidence="5">Cell membrane</location>
        <topology evidence="5">Multi-pass membrane protein</topology>
    </subcellularLocation>
    <subcellularLocation>
        <location evidence="1">Membrane</location>
        <topology evidence="1">Multi-pass membrane protein</topology>
    </subcellularLocation>
</comment>
<evidence type="ECO:0000256" key="5">
    <source>
        <dbReference type="RuleBase" id="RU363041"/>
    </source>
</evidence>
<evidence type="ECO:0000313" key="7">
    <source>
        <dbReference type="Proteomes" id="UP000036902"/>
    </source>
</evidence>
<dbReference type="Proteomes" id="UP000036902">
    <property type="component" value="Chromosome"/>
</dbReference>
<feature type="transmembrane region" description="Helical" evidence="5">
    <location>
        <begin position="109"/>
        <end position="129"/>
    </location>
</feature>
<feature type="transmembrane region" description="Helical" evidence="5">
    <location>
        <begin position="83"/>
        <end position="103"/>
    </location>
</feature>